<dbReference type="GO" id="GO:0044780">
    <property type="term" value="P:bacterial-type flagellum assembly"/>
    <property type="evidence" value="ECO:0007669"/>
    <property type="project" value="InterPro"/>
</dbReference>
<dbReference type="NCBIfam" id="TIGR02492">
    <property type="entry name" value="flgK_ends"/>
    <property type="match status" value="1"/>
</dbReference>
<evidence type="ECO:0000259" key="10">
    <source>
        <dbReference type="Pfam" id="PF22638"/>
    </source>
</evidence>
<dbReference type="GO" id="GO:0005576">
    <property type="term" value="C:extracellular region"/>
    <property type="evidence" value="ECO:0007669"/>
    <property type="project" value="UniProtKB-SubCell"/>
</dbReference>
<dbReference type="Pfam" id="PF06429">
    <property type="entry name" value="Flg_bbr_C"/>
    <property type="match status" value="1"/>
</dbReference>
<protein>
    <recommendedName>
        <fullName evidence="4 7">Flagellar hook-associated protein 1</fullName>
        <shortName evidence="7">HAP1</shortName>
    </recommendedName>
</protein>
<evidence type="ECO:0000256" key="3">
    <source>
        <dbReference type="ARBA" id="ARBA00009677"/>
    </source>
</evidence>
<dbReference type="PRINTS" id="PR01005">
    <property type="entry name" value="FLGHOOKAP1"/>
</dbReference>
<proteinExistence type="inferred from homology"/>
<keyword evidence="11" id="KW-0969">Cilium</keyword>
<dbReference type="InterPro" id="IPR002371">
    <property type="entry name" value="FlgK"/>
</dbReference>
<evidence type="ECO:0000256" key="1">
    <source>
        <dbReference type="ARBA" id="ARBA00004365"/>
    </source>
</evidence>
<dbReference type="PANTHER" id="PTHR30033">
    <property type="entry name" value="FLAGELLAR HOOK-ASSOCIATED PROTEIN 1"/>
    <property type="match status" value="1"/>
</dbReference>
<comment type="subcellular location">
    <subcellularLocation>
        <location evidence="1 7">Bacterial flagellum</location>
    </subcellularLocation>
    <subcellularLocation>
        <location evidence="2 7">Secreted</location>
    </subcellularLocation>
</comment>
<organism evidence="11 12">
    <name type="scientific">Peribacillus simplex</name>
    <dbReference type="NCBI Taxonomy" id="1478"/>
    <lineage>
        <taxon>Bacteria</taxon>
        <taxon>Bacillati</taxon>
        <taxon>Bacillota</taxon>
        <taxon>Bacilli</taxon>
        <taxon>Bacillales</taxon>
        <taxon>Bacillaceae</taxon>
        <taxon>Peribacillus</taxon>
    </lineage>
</organism>
<name>A0A125QS77_9BACI</name>
<keyword evidence="5 7" id="KW-0964">Secreted</keyword>
<dbReference type="EMBL" id="LNNH01000012">
    <property type="protein sequence ID" value="KWW20847.1"/>
    <property type="molecule type" value="Genomic_DNA"/>
</dbReference>
<dbReference type="InterPro" id="IPR010930">
    <property type="entry name" value="Flg_bb/hook_C_dom"/>
</dbReference>
<evidence type="ECO:0000256" key="5">
    <source>
        <dbReference type="ARBA" id="ARBA00022525"/>
    </source>
</evidence>
<evidence type="ECO:0000259" key="8">
    <source>
        <dbReference type="Pfam" id="PF00460"/>
    </source>
</evidence>
<evidence type="ECO:0000256" key="2">
    <source>
        <dbReference type="ARBA" id="ARBA00004613"/>
    </source>
</evidence>
<evidence type="ECO:0000256" key="4">
    <source>
        <dbReference type="ARBA" id="ARBA00016244"/>
    </source>
</evidence>
<dbReference type="InterPro" id="IPR001444">
    <property type="entry name" value="Flag_bb_rod_N"/>
</dbReference>
<feature type="domain" description="Flagellar basal body rod protein N-terminal" evidence="8">
    <location>
        <begin position="8"/>
        <end position="37"/>
    </location>
</feature>
<keyword evidence="11" id="KW-0282">Flagellum</keyword>
<dbReference type="RefSeq" id="WP_061141205.1">
    <property type="nucleotide sequence ID" value="NZ_LNNH01000012.1"/>
</dbReference>
<feature type="domain" description="Flagellar hook-associated protein FlgK helical" evidence="10">
    <location>
        <begin position="102"/>
        <end position="366"/>
    </location>
</feature>
<evidence type="ECO:0000256" key="7">
    <source>
        <dbReference type="RuleBase" id="RU362065"/>
    </source>
</evidence>
<dbReference type="InterPro" id="IPR053927">
    <property type="entry name" value="FlgK_helical"/>
</dbReference>
<keyword evidence="11" id="KW-0966">Cell projection</keyword>
<dbReference type="SUPFAM" id="SSF64518">
    <property type="entry name" value="Phase 1 flagellin"/>
    <property type="match status" value="1"/>
</dbReference>
<dbReference type="GO" id="GO:0005198">
    <property type="term" value="F:structural molecule activity"/>
    <property type="evidence" value="ECO:0007669"/>
    <property type="project" value="UniProtKB-UniRule"/>
</dbReference>
<dbReference type="Proteomes" id="UP000064189">
    <property type="component" value="Unassembled WGS sequence"/>
</dbReference>
<comment type="similarity">
    <text evidence="3 7">Belongs to the flagella basal body rod proteins family.</text>
</comment>
<keyword evidence="6 7" id="KW-0975">Bacterial flagellum</keyword>
<gene>
    <name evidence="7 11" type="primary">flgK</name>
    <name evidence="11" type="ORF">AS888_14520</name>
</gene>
<evidence type="ECO:0000313" key="11">
    <source>
        <dbReference type="EMBL" id="KWW20847.1"/>
    </source>
</evidence>
<dbReference type="Pfam" id="PF00460">
    <property type="entry name" value="Flg_bb_rod"/>
    <property type="match status" value="1"/>
</dbReference>
<dbReference type="GO" id="GO:0009424">
    <property type="term" value="C:bacterial-type flagellum hook"/>
    <property type="evidence" value="ECO:0007669"/>
    <property type="project" value="UniProtKB-UniRule"/>
</dbReference>
<dbReference type="Pfam" id="PF22638">
    <property type="entry name" value="FlgK_D1"/>
    <property type="match status" value="1"/>
</dbReference>
<keyword evidence="12" id="KW-1185">Reference proteome</keyword>
<accession>A0A125QS77</accession>
<reference evidence="11 12" key="1">
    <citation type="submission" date="2015-11" db="EMBL/GenBank/DDBJ databases">
        <title>Genome Sequence of Bacillus simplex strain VanAntwerpen2.</title>
        <authorList>
            <person name="Couger M.B."/>
        </authorList>
    </citation>
    <scope>NUCLEOTIDE SEQUENCE [LARGE SCALE GENOMIC DNA]</scope>
    <source>
        <strain evidence="11 12">VanAntwerpen02</strain>
    </source>
</reference>
<dbReference type="InterPro" id="IPR019776">
    <property type="entry name" value="Flagellar_basal_body_rod_CS"/>
</dbReference>
<evidence type="ECO:0000259" key="9">
    <source>
        <dbReference type="Pfam" id="PF06429"/>
    </source>
</evidence>
<dbReference type="AlphaFoldDB" id="A0A125QS77"/>
<dbReference type="PROSITE" id="PS00588">
    <property type="entry name" value="FLAGELLA_BB_ROD"/>
    <property type="match status" value="1"/>
</dbReference>
<sequence length="519" mass="55808">MISTFMGLETAKRGLSTSQGALYTTGNNVANANTLGYSRQRVNLVQTPGFPTVGMNSPRVAGQIGTGVAAETVQRIRDSFLDAQYRTQSNKIGYYGAMSESLTKMEGVMNEPTDSGLAATMEKFWNSLQGLTANTENSGAREVVASTGVMVADTLNYYYNSLTSVQTDIGNQINVKANEINTLISSIDQLNQQISKVEPHGYIPNDLYDKRDVLVDNLSQLVSIKVQNVIPTDYGRASDVATGLYNIELMQEDGSSYKPPINLISVNQTGMVGTSKVEVGYDKTTGMVDGVKVGSKTLTDYKFSGELSGLINSFGYKKADGTIGGAYPDMLKKLDNMTAAFVNEFNAIHKQGYALGDGNQSVLNFFEIEPGKSAAQSIKVNGEIIKDPSKIAAGGKSGGASGDNENAKLLADLKKKAFSEYSTKDQNSKELTGSFDTYYAGIIGKLGVDSQSAQKNLSNSVVLATSVNQNRDSVSSVSLDEEMTDMIKFQQAYNASARMMTMMDEMLDKIINGMGTVGR</sequence>
<evidence type="ECO:0000313" key="12">
    <source>
        <dbReference type="Proteomes" id="UP000064189"/>
    </source>
</evidence>
<feature type="domain" description="Flagellar basal-body/hook protein C-terminal" evidence="9">
    <location>
        <begin position="473"/>
        <end position="512"/>
    </location>
</feature>
<evidence type="ECO:0000256" key="6">
    <source>
        <dbReference type="ARBA" id="ARBA00023143"/>
    </source>
</evidence>
<comment type="caution">
    <text evidence="11">The sequence shown here is derived from an EMBL/GenBank/DDBJ whole genome shotgun (WGS) entry which is preliminary data.</text>
</comment>
<dbReference type="PANTHER" id="PTHR30033:SF1">
    <property type="entry name" value="FLAGELLAR HOOK-ASSOCIATED PROTEIN 1"/>
    <property type="match status" value="1"/>
</dbReference>